<dbReference type="EMBL" id="CP050549">
    <property type="protein sequence ID" value="QND42965.1"/>
    <property type="molecule type" value="Genomic_DNA"/>
</dbReference>
<reference evidence="2" key="1">
    <citation type="journal article" date="2020" name="Mol. Plant Microbe">
        <title>Rhizobial microsymbionts of the narrowly endemic Oxytropis species growing in Kamchatka are characterized by significant genetic diversity and possess a set of genes that are associated with T3SS and T6SS secretion systems and can affect the development of symbiosis.</title>
        <authorList>
            <person name="Safronova V."/>
            <person name="Guro P."/>
            <person name="Sazanova A."/>
            <person name="Kuznetsova I."/>
            <person name="Belimov A."/>
            <person name="Yakubov V."/>
            <person name="Chirak E."/>
            <person name="Afonin A."/>
            <person name="Gogolev Y."/>
            <person name="Andronov E."/>
            <person name="Tikhonovich I."/>
        </authorList>
    </citation>
    <scope>NUCLEOTIDE SEQUENCE [LARGE SCALE GENOMIC DNA]</scope>
    <source>
        <strain evidence="2">RCAM0610</strain>
    </source>
</reference>
<accession>A0A7G6RL33</accession>
<evidence type="ECO:0000313" key="1">
    <source>
        <dbReference type="EMBL" id="QND42965.1"/>
    </source>
</evidence>
<evidence type="ECO:0000313" key="2">
    <source>
        <dbReference type="Proteomes" id="UP000515518"/>
    </source>
</evidence>
<sequence>MAKKTVKKPAAQMDDELARVVPKLISRGEMLKAAEAVKEASPSEAQFDALMADNPGLRDVYLSLQS</sequence>
<name>A0A7G6RL33_RHILV</name>
<organism evidence="1 2">
    <name type="scientific">Rhizobium leguminosarum bv. viciae</name>
    <dbReference type="NCBI Taxonomy" id="387"/>
    <lineage>
        <taxon>Bacteria</taxon>
        <taxon>Pseudomonadati</taxon>
        <taxon>Pseudomonadota</taxon>
        <taxon>Alphaproteobacteria</taxon>
        <taxon>Hyphomicrobiales</taxon>
        <taxon>Rhizobiaceae</taxon>
        <taxon>Rhizobium/Agrobacterium group</taxon>
        <taxon>Rhizobium</taxon>
    </lineage>
</organism>
<protein>
    <submittedName>
        <fullName evidence="1">Uncharacterized protein</fullName>
    </submittedName>
</protein>
<dbReference type="AlphaFoldDB" id="A0A7G6RL33"/>
<dbReference type="Proteomes" id="UP000515518">
    <property type="component" value="Chromosome"/>
</dbReference>
<proteinExistence type="predicted"/>
<gene>
    <name evidence="1" type="ORF">HB770_20880</name>
</gene>